<comment type="caution">
    <text evidence="1">The sequence shown here is derived from an EMBL/GenBank/DDBJ whole genome shotgun (WGS) entry which is preliminary data.</text>
</comment>
<evidence type="ECO:0000313" key="1">
    <source>
        <dbReference type="EMBL" id="MBW7476702.1"/>
    </source>
</evidence>
<proteinExistence type="predicted"/>
<organism evidence="1 2">
    <name type="scientific">Paenibacillus oenotherae</name>
    <dbReference type="NCBI Taxonomy" id="1435645"/>
    <lineage>
        <taxon>Bacteria</taxon>
        <taxon>Bacillati</taxon>
        <taxon>Bacillota</taxon>
        <taxon>Bacilli</taxon>
        <taxon>Bacillales</taxon>
        <taxon>Paenibacillaceae</taxon>
        <taxon>Paenibacillus</taxon>
    </lineage>
</organism>
<dbReference type="RefSeq" id="WP_219873945.1">
    <property type="nucleotide sequence ID" value="NZ_JAHZIJ010000015.1"/>
</dbReference>
<gene>
    <name evidence="1" type="ORF">K0T92_18450</name>
</gene>
<accession>A0ABS7D9T0</accession>
<name>A0ABS7D9T0_9BACL</name>
<dbReference type="Proteomes" id="UP000812277">
    <property type="component" value="Unassembled WGS sequence"/>
</dbReference>
<dbReference type="SUPFAM" id="SSF47781">
    <property type="entry name" value="RuvA domain 2-like"/>
    <property type="match status" value="1"/>
</dbReference>
<keyword evidence="2" id="KW-1185">Reference proteome</keyword>
<dbReference type="EMBL" id="JAHZIJ010000015">
    <property type="protein sequence ID" value="MBW7476702.1"/>
    <property type="molecule type" value="Genomic_DNA"/>
</dbReference>
<evidence type="ECO:0000313" key="2">
    <source>
        <dbReference type="Proteomes" id="UP000812277"/>
    </source>
</evidence>
<sequence length="73" mass="8816">MELHHKRNAKHRAFPVFFHLDYYRTEEIKRLLSESLREEQDSYAIQELFEHFPTTTELLEASEQQLIRIKGIG</sequence>
<dbReference type="InterPro" id="IPR010994">
    <property type="entry name" value="RuvA_2-like"/>
</dbReference>
<reference evidence="1 2" key="1">
    <citation type="submission" date="2021-07" db="EMBL/GenBank/DDBJ databases">
        <title>Paenibacillus radiodurans sp. nov., isolated from the southeastern edge of Tengger Desert.</title>
        <authorList>
            <person name="Zhang G."/>
        </authorList>
    </citation>
    <scope>NUCLEOTIDE SEQUENCE [LARGE SCALE GENOMIC DNA]</scope>
    <source>
        <strain evidence="1 2">DT7-4</strain>
    </source>
</reference>
<protein>
    <submittedName>
        <fullName evidence="1">Uncharacterized protein</fullName>
    </submittedName>
</protein>